<dbReference type="Proteomes" id="UP000062475">
    <property type="component" value="Chromosome"/>
</dbReference>
<dbReference type="EMBL" id="CP012172">
    <property type="protein sequence ID" value="AKV74185.1"/>
    <property type="molecule type" value="Genomic_DNA"/>
</dbReference>
<dbReference type="EMBL" id="CP012174">
    <property type="protein sequence ID" value="AKV78676.1"/>
    <property type="molecule type" value="Genomic_DNA"/>
</dbReference>
<dbReference type="Gene3D" id="2.40.30.310">
    <property type="match status" value="1"/>
</dbReference>
<feature type="domain" description="CRISPR-associated protein Cas6 C-terminal" evidence="1">
    <location>
        <begin position="129"/>
        <end position="261"/>
    </location>
</feature>
<evidence type="ECO:0000313" key="5">
    <source>
        <dbReference type="EMBL" id="AKV76424.1"/>
    </source>
</evidence>
<dbReference type="Pfam" id="PF17952">
    <property type="entry name" value="Cas6_N"/>
    <property type="match status" value="1"/>
</dbReference>
<dbReference type="Proteomes" id="UP000062398">
    <property type="component" value="Chromosome"/>
</dbReference>
<evidence type="ECO:0000313" key="6">
    <source>
        <dbReference type="EMBL" id="AKV78676.1"/>
    </source>
</evidence>
<dbReference type="EMBL" id="CP012173">
    <property type="protein sequence ID" value="AKV76424.1"/>
    <property type="molecule type" value="Genomic_DNA"/>
</dbReference>
<reference evidence="3 9" key="1">
    <citation type="journal article" date="2014" name="J. Bacteriol.">
        <title>Role of an Archaeal PitA Transporter in the Copper and Arsenic Resistance of Metallosphaera sedula, an Extreme Thermoacidophile.</title>
        <authorList>
            <person name="McCarthy S."/>
            <person name="Ai C."/>
            <person name="Wheaton G."/>
            <person name="Tevatia R."/>
            <person name="Eckrich V."/>
            <person name="Kelly R."/>
            <person name="Blum P."/>
        </authorList>
    </citation>
    <scope>NUCLEOTIDE SEQUENCE [LARGE SCALE GENOMIC DNA]</scope>
    <source>
        <strain evidence="3 9">CuR1</strain>
    </source>
</reference>
<evidence type="ECO:0000313" key="13">
    <source>
        <dbReference type="Proteomes" id="UP000062475"/>
    </source>
</evidence>
<evidence type="ECO:0000313" key="8">
    <source>
        <dbReference type="EMBL" id="AKV83164.1"/>
    </source>
</evidence>
<dbReference type="AlphaFoldDB" id="A0A088E4B7"/>
<dbReference type="OrthoDB" id="34699at2157"/>
<gene>
    <name evidence="3" type="ORF">HA72_1152</name>
    <name evidence="4" type="ORF">MsedA_1169</name>
    <name evidence="5" type="ORF">MsedB_1171</name>
    <name evidence="6" type="ORF">MsedC_1169</name>
    <name evidence="7" type="ORF">MsedD_1170</name>
    <name evidence="8" type="ORF">MsedE_1172</name>
</gene>
<dbReference type="InterPro" id="IPR041165">
    <property type="entry name" value="Cas6_N_arch"/>
</dbReference>
<organism evidence="3 9">
    <name type="scientific">Metallosphaera sedula</name>
    <dbReference type="NCBI Taxonomy" id="43687"/>
    <lineage>
        <taxon>Archaea</taxon>
        <taxon>Thermoproteota</taxon>
        <taxon>Thermoprotei</taxon>
        <taxon>Sulfolobales</taxon>
        <taxon>Sulfolobaceae</taxon>
        <taxon>Metallosphaera</taxon>
    </lineage>
</organism>
<evidence type="ECO:0000313" key="4">
    <source>
        <dbReference type="EMBL" id="AKV74185.1"/>
    </source>
</evidence>
<evidence type="ECO:0000313" key="9">
    <source>
        <dbReference type="Proteomes" id="UP000029084"/>
    </source>
</evidence>
<evidence type="ECO:0000259" key="1">
    <source>
        <dbReference type="Pfam" id="PF10040"/>
    </source>
</evidence>
<evidence type="ECO:0000313" key="3">
    <source>
        <dbReference type="EMBL" id="AIM27299.1"/>
    </source>
</evidence>
<dbReference type="Gene3D" id="3.30.70.1900">
    <property type="match status" value="1"/>
</dbReference>
<dbReference type="EMBL" id="CP008822">
    <property type="protein sequence ID" value="AIM27299.1"/>
    <property type="molecule type" value="Genomic_DNA"/>
</dbReference>
<evidence type="ECO:0000313" key="14">
    <source>
        <dbReference type="Proteomes" id="UP000068832"/>
    </source>
</evidence>
<evidence type="ECO:0000313" key="7">
    <source>
        <dbReference type="EMBL" id="AKV80921.1"/>
    </source>
</evidence>
<name>A0A088E4B7_9CREN</name>
<protein>
    <recommendedName>
        <fullName evidence="15">CRISPR-associated protein Cas6 C-terminal domain-containing protein</fullName>
    </recommendedName>
</protein>
<dbReference type="EMBL" id="CP012176">
    <property type="protein sequence ID" value="AKV83164.1"/>
    <property type="molecule type" value="Genomic_DNA"/>
</dbReference>
<dbReference type="Proteomes" id="UP000068832">
    <property type="component" value="Chromosome"/>
</dbReference>
<dbReference type="Pfam" id="PF10040">
    <property type="entry name" value="CRISPR_Cas6"/>
    <property type="match status" value="1"/>
</dbReference>
<dbReference type="OMA" id="KVINFRM"/>
<evidence type="ECO:0000313" key="10">
    <source>
        <dbReference type="Proteomes" id="UP000056255"/>
    </source>
</evidence>
<dbReference type="Proteomes" id="UP000061362">
    <property type="component" value="Chromosome"/>
</dbReference>
<evidence type="ECO:0000259" key="2">
    <source>
        <dbReference type="Pfam" id="PF17952"/>
    </source>
</evidence>
<dbReference type="GeneID" id="91755630"/>
<evidence type="ECO:0000313" key="11">
    <source>
        <dbReference type="Proteomes" id="UP000061362"/>
    </source>
</evidence>
<sequence length="284" mass="31370">MEIVKASLTLIPTRDVILPPVTSKVLKYLIMSGELFPFLRDLVSSRDKHKPLFISNLGVNGRRLVLMKPVHVSRGTALDAFISYPLRPDAITPVNGVFNTPYGEFQVTLNSFMVLDEFQPPQGNVVRVNFVSPVLLSSMIGLPPSLNPRFRGRGSNFTIPSPGLIIASAYKTHQGLTRRFDDVKSFKLAVLVNALSKVINFRMRPVTVSLGERGDKVRKTRGVKGWIEFELPPEFRGTMKYLMVGSYLGIGRSRGIGLGEISLEVKDLGASSKADLSGEQEPRS</sequence>
<dbReference type="EMBL" id="CP012175">
    <property type="protein sequence ID" value="AKV80921.1"/>
    <property type="molecule type" value="Genomic_DNA"/>
</dbReference>
<feature type="domain" description="Cas6 N-terminal" evidence="2">
    <location>
        <begin position="4"/>
        <end position="115"/>
    </location>
</feature>
<dbReference type="Proteomes" id="UP000056255">
    <property type="component" value="Chromosome"/>
</dbReference>
<dbReference type="Proteomes" id="UP000029084">
    <property type="component" value="Chromosome"/>
</dbReference>
<evidence type="ECO:0008006" key="15">
    <source>
        <dbReference type="Google" id="ProtNLM"/>
    </source>
</evidence>
<proteinExistence type="predicted"/>
<reference evidence="11 12" key="2">
    <citation type="journal article" date="2015" name="Genome Announc.">
        <title>Complete Genome Sequences of Evolved Arsenate-Resistant Metallosphaera sedula Strains.</title>
        <authorList>
            <person name="Ai C."/>
            <person name="McCarthy S."/>
            <person name="Schackwitz W."/>
            <person name="Martin J."/>
            <person name="Lipzen A."/>
            <person name="Blum P."/>
        </authorList>
    </citation>
    <scope>NUCLEOTIDE SEQUENCE [LARGE SCALE GENOMIC DNA]</scope>
    <source>
        <strain evidence="6 12">ARS120-1</strain>
        <strain evidence="7 11">ARS120-2</strain>
        <strain evidence="4 14">ARS50-1</strain>
        <strain evidence="5 13">ARS50-2</strain>
    </source>
</reference>
<dbReference type="RefSeq" id="WP_012021100.1">
    <property type="nucleotide sequence ID" value="NZ_AP019770.1"/>
</dbReference>
<dbReference type="PATRIC" id="fig|43687.5.peg.1225"/>
<reference evidence="8 10" key="3">
    <citation type="submission" date="2015-07" db="EMBL/GenBank/DDBJ databases">
        <title>Physiological, transcriptional responses and genome re-sequencing of acid resistant extremely thermoacidophilic Metallosphaera sedula SARC-M1.</title>
        <authorList>
            <person name="Ai C."/>
            <person name="McCarthy S."/>
            <person name="Eckrich V."/>
            <person name="Rudrappa D."/>
            <person name="Qiu G."/>
            <person name="Blum P."/>
        </authorList>
    </citation>
    <scope>NUCLEOTIDE SEQUENCE [LARGE SCALE GENOMIC DNA]</scope>
    <source>
        <strain evidence="8 10">SARC-M1</strain>
    </source>
</reference>
<evidence type="ECO:0000313" key="12">
    <source>
        <dbReference type="Proteomes" id="UP000062398"/>
    </source>
</evidence>
<dbReference type="InterPro" id="IPR019267">
    <property type="entry name" value="CRISPR-assoc_Cas6_C"/>
</dbReference>
<accession>A0A088E4B7</accession>